<organism evidence="2 3">
    <name type="scientific">Carpinus fangiana</name>
    <dbReference type="NCBI Taxonomy" id="176857"/>
    <lineage>
        <taxon>Eukaryota</taxon>
        <taxon>Viridiplantae</taxon>
        <taxon>Streptophyta</taxon>
        <taxon>Embryophyta</taxon>
        <taxon>Tracheophyta</taxon>
        <taxon>Spermatophyta</taxon>
        <taxon>Magnoliopsida</taxon>
        <taxon>eudicotyledons</taxon>
        <taxon>Gunneridae</taxon>
        <taxon>Pentapetalae</taxon>
        <taxon>rosids</taxon>
        <taxon>fabids</taxon>
        <taxon>Fagales</taxon>
        <taxon>Betulaceae</taxon>
        <taxon>Carpinus</taxon>
    </lineage>
</organism>
<sequence>MASNSVIAFLAVLLVLQPRIALSDLLSPLLSPVLDTVCKEVECGKGTCKQSSNRTFGFECECEPGWKQTGSDDDDLLKYLPCVVPNCTLYKSCTSAPSPVQEKERRANESIFDACHWADCGGGICNKTSVFTYSCECSEGYYNLLNVTAFPCFKQCAIGLDCKNLGITLSNKSTAATPAVADDGKNQATSILQGNSLWLIILMMSMAMVLWK</sequence>
<reference evidence="2 3" key="1">
    <citation type="submission" date="2019-06" db="EMBL/GenBank/DDBJ databases">
        <title>A chromosomal-level reference genome of Carpinus fangiana (Coryloideae, Betulaceae).</title>
        <authorList>
            <person name="Yang X."/>
            <person name="Wang Z."/>
            <person name="Zhang L."/>
            <person name="Hao G."/>
            <person name="Liu J."/>
            <person name="Yang Y."/>
        </authorList>
    </citation>
    <scope>NUCLEOTIDE SEQUENCE [LARGE SCALE GENOMIC DNA]</scope>
    <source>
        <strain evidence="2">Cfa_2016G</strain>
        <tissue evidence="2">Leaf</tissue>
    </source>
</reference>
<accession>A0A5N6QYP8</accession>
<evidence type="ECO:0000256" key="1">
    <source>
        <dbReference type="SAM" id="SignalP"/>
    </source>
</evidence>
<dbReference type="EMBL" id="CM017323">
    <property type="protein sequence ID" value="KAE8022673.1"/>
    <property type="molecule type" value="Genomic_DNA"/>
</dbReference>
<evidence type="ECO:0000313" key="3">
    <source>
        <dbReference type="Proteomes" id="UP000327013"/>
    </source>
</evidence>
<proteinExistence type="predicted"/>
<evidence type="ECO:0008006" key="4">
    <source>
        <dbReference type="Google" id="ProtNLM"/>
    </source>
</evidence>
<dbReference type="Proteomes" id="UP000327013">
    <property type="component" value="Chromosome 3"/>
</dbReference>
<keyword evidence="3" id="KW-1185">Reference proteome</keyword>
<evidence type="ECO:0000313" key="2">
    <source>
        <dbReference type="EMBL" id="KAE8022673.1"/>
    </source>
</evidence>
<dbReference type="PANTHER" id="PTHR33881">
    <property type="entry name" value="NEUROGENIC LOCUS NOTCH-LIKE PROTEIN"/>
    <property type="match status" value="1"/>
</dbReference>
<dbReference type="PANTHER" id="PTHR33881:SF7">
    <property type="entry name" value="NEUROGENIC LOCUS NOTCH-LIKE PROTEIN"/>
    <property type="match status" value="1"/>
</dbReference>
<feature type="signal peptide" evidence="1">
    <location>
        <begin position="1"/>
        <end position="23"/>
    </location>
</feature>
<gene>
    <name evidence="2" type="ORF">FH972_008455</name>
</gene>
<keyword evidence="1" id="KW-0732">Signal</keyword>
<dbReference type="OrthoDB" id="1914642at2759"/>
<protein>
    <recommendedName>
        <fullName evidence="4">EGF-like domain-containing protein</fullName>
    </recommendedName>
</protein>
<name>A0A5N6QYP8_9ROSI</name>
<dbReference type="AlphaFoldDB" id="A0A5N6QYP8"/>
<feature type="chain" id="PRO_5024280029" description="EGF-like domain-containing protein" evidence="1">
    <location>
        <begin position="24"/>
        <end position="212"/>
    </location>
</feature>